<sequence length="127" mass="15135">MYQRKLNPTIRCPLEHVLNMIRGKWNARIICVLSYYKTLRYSDLKNELIDVTDTVLASTLKEMIENKLINRRQYNEDNEILPRVEYSLTDKGQSLVQILENFCSWSRVHSDSENEDLFKQCHNCEHI</sequence>
<dbReference type="Gene3D" id="1.10.10.10">
    <property type="entry name" value="Winged helix-like DNA-binding domain superfamily/Winged helix DNA-binding domain"/>
    <property type="match status" value="1"/>
</dbReference>
<evidence type="ECO:0000313" key="5">
    <source>
        <dbReference type="EMBL" id="CAH2715113.1"/>
    </source>
</evidence>
<protein>
    <submittedName>
        <fullName evidence="5">HTH-type transcriptional regulator YtcD</fullName>
    </submittedName>
</protein>
<feature type="domain" description="HTH hxlR-type" evidence="4">
    <location>
        <begin position="12"/>
        <end position="114"/>
    </location>
</feature>
<keyword evidence="6" id="KW-1185">Reference proteome</keyword>
<dbReference type="InterPro" id="IPR036388">
    <property type="entry name" value="WH-like_DNA-bd_sf"/>
</dbReference>
<reference evidence="5" key="1">
    <citation type="submission" date="2022-04" db="EMBL/GenBank/DDBJ databases">
        <authorList>
            <person name="Criscuolo A."/>
        </authorList>
    </citation>
    <scope>NUCLEOTIDE SEQUENCE</scope>
    <source>
        <strain evidence="5">CIP111895</strain>
    </source>
</reference>
<dbReference type="PANTHER" id="PTHR33204:SF29">
    <property type="entry name" value="TRANSCRIPTIONAL REGULATOR"/>
    <property type="match status" value="1"/>
</dbReference>
<dbReference type="Proteomes" id="UP000838308">
    <property type="component" value="Unassembled WGS sequence"/>
</dbReference>
<dbReference type="Pfam" id="PF01638">
    <property type="entry name" value="HxlR"/>
    <property type="match status" value="1"/>
</dbReference>
<keyword evidence="3" id="KW-0804">Transcription</keyword>
<evidence type="ECO:0000313" key="6">
    <source>
        <dbReference type="Proteomes" id="UP000838308"/>
    </source>
</evidence>
<accession>A0ABM9ER42</accession>
<keyword evidence="1" id="KW-0805">Transcription regulation</keyword>
<dbReference type="RefSeq" id="WP_248735410.1">
    <property type="nucleotide sequence ID" value="NZ_CALBWS010000013.1"/>
</dbReference>
<evidence type="ECO:0000256" key="3">
    <source>
        <dbReference type="ARBA" id="ARBA00023163"/>
    </source>
</evidence>
<evidence type="ECO:0000259" key="4">
    <source>
        <dbReference type="PROSITE" id="PS51118"/>
    </source>
</evidence>
<dbReference type="EMBL" id="CALBWS010000013">
    <property type="protein sequence ID" value="CAH2715113.1"/>
    <property type="molecule type" value="Genomic_DNA"/>
</dbReference>
<dbReference type="PANTHER" id="PTHR33204">
    <property type="entry name" value="TRANSCRIPTIONAL REGULATOR, MARR FAMILY"/>
    <property type="match status" value="1"/>
</dbReference>
<evidence type="ECO:0000256" key="1">
    <source>
        <dbReference type="ARBA" id="ARBA00023015"/>
    </source>
</evidence>
<comment type="caution">
    <text evidence="5">The sequence shown here is derived from an EMBL/GenBank/DDBJ whole genome shotgun (WGS) entry which is preliminary data.</text>
</comment>
<evidence type="ECO:0000256" key="2">
    <source>
        <dbReference type="ARBA" id="ARBA00023125"/>
    </source>
</evidence>
<keyword evidence="2" id="KW-0238">DNA-binding</keyword>
<dbReference type="InterPro" id="IPR002577">
    <property type="entry name" value="HTH_HxlR"/>
</dbReference>
<name>A0ABM9ER42_9BACI</name>
<organism evidence="5 6">
    <name type="scientific">Neobacillus rhizosphaerae</name>
    <dbReference type="NCBI Taxonomy" id="2880965"/>
    <lineage>
        <taxon>Bacteria</taxon>
        <taxon>Bacillati</taxon>
        <taxon>Bacillota</taxon>
        <taxon>Bacilli</taxon>
        <taxon>Bacillales</taxon>
        <taxon>Bacillaceae</taxon>
        <taxon>Neobacillus</taxon>
    </lineage>
</organism>
<dbReference type="InterPro" id="IPR036390">
    <property type="entry name" value="WH_DNA-bd_sf"/>
</dbReference>
<gene>
    <name evidence="5" type="primary">ytcD_2</name>
    <name evidence="5" type="ORF">BACCIP111895_02297</name>
</gene>
<dbReference type="SUPFAM" id="SSF46785">
    <property type="entry name" value="Winged helix' DNA-binding domain"/>
    <property type="match status" value="1"/>
</dbReference>
<proteinExistence type="predicted"/>
<dbReference type="PROSITE" id="PS51118">
    <property type="entry name" value="HTH_HXLR"/>
    <property type="match status" value="1"/>
</dbReference>